<gene>
    <name evidence="2" type="ORF">PPRIM_AZ9-3.1.T0520007</name>
</gene>
<keyword evidence="1" id="KW-0472">Membrane</keyword>
<protein>
    <recommendedName>
        <fullName evidence="4">Transmembrane protein</fullName>
    </recommendedName>
</protein>
<name>A0A8S1M2U4_PARPR</name>
<feature type="transmembrane region" description="Helical" evidence="1">
    <location>
        <begin position="167"/>
        <end position="184"/>
    </location>
</feature>
<evidence type="ECO:0000313" key="2">
    <source>
        <dbReference type="EMBL" id="CAD8073959.1"/>
    </source>
</evidence>
<feature type="transmembrane region" description="Helical" evidence="1">
    <location>
        <begin position="191"/>
        <end position="211"/>
    </location>
</feature>
<evidence type="ECO:0008006" key="4">
    <source>
        <dbReference type="Google" id="ProtNLM"/>
    </source>
</evidence>
<keyword evidence="1" id="KW-1133">Transmembrane helix</keyword>
<proteinExistence type="predicted"/>
<reference evidence="2" key="1">
    <citation type="submission" date="2021-01" db="EMBL/GenBank/DDBJ databases">
        <authorList>
            <consortium name="Genoscope - CEA"/>
            <person name="William W."/>
        </authorList>
    </citation>
    <scope>NUCLEOTIDE SEQUENCE</scope>
</reference>
<keyword evidence="1" id="KW-0812">Transmembrane</keyword>
<dbReference type="AlphaFoldDB" id="A0A8S1M2U4"/>
<organism evidence="2 3">
    <name type="scientific">Paramecium primaurelia</name>
    <dbReference type="NCBI Taxonomy" id="5886"/>
    <lineage>
        <taxon>Eukaryota</taxon>
        <taxon>Sar</taxon>
        <taxon>Alveolata</taxon>
        <taxon>Ciliophora</taxon>
        <taxon>Intramacronucleata</taxon>
        <taxon>Oligohymenophorea</taxon>
        <taxon>Peniculida</taxon>
        <taxon>Parameciidae</taxon>
        <taxon>Paramecium</taxon>
    </lineage>
</organism>
<evidence type="ECO:0000313" key="3">
    <source>
        <dbReference type="Proteomes" id="UP000688137"/>
    </source>
</evidence>
<sequence length="256" mass="30028">MLYLLYWRKSSNRQIDQKKNKVIPALEQPHLQLHRSQSVEQTIKKDFRRKMNRLGTQTAETVNESSNKIQKSTLKTTSQMFSSKYQIIKVSSNLVTLDISQQQEQFKSIPSMQELPETVRTQDTNLLTIKESEEQRTEFLNSRIIFKLINRLIVLQGFLGFLLFNNLHFALASLLSLITIWIIRFSQTANVYIDVLQLILFISFDFTSLFLFNPNEIWTYTYLVLLAIEVILEFIILNTQKQKNFENLQASAQQHS</sequence>
<evidence type="ECO:0000256" key="1">
    <source>
        <dbReference type="SAM" id="Phobius"/>
    </source>
</evidence>
<dbReference type="Proteomes" id="UP000688137">
    <property type="component" value="Unassembled WGS sequence"/>
</dbReference>
<comment type="caution">
    <text evidence="2">The sequence shown here is derived from an EMBL/GenBank/DDBJ whole genome shotgun (WGS) entry which is preliminary data.</text>
</comment>
<feature type="transmembrane region" description="Helical" evidence="1">
    <location>
        <begin position="217"/>
        <end position="237"/>
    </location>
</feature>
<keyword evidence="3" id="KW-1185">Reference proteome</keyword>
<dbReference type="EMBL" id="CAJJDM010000052">
    <property type="protein sequence ID" value="CAD8073959.1"/>
    <property type="molecule type" value="Genomic_DNA"/>
</dbReference>
<dbReference type="OMA" id="TIWIIRF"/>
<accession>A0A8S1M2U4</accession>